<sequence>MLRRKHFVYLQRNVDVCNEIPEHTATAGYESRITGTPVIQSVTSATPADLFLKEKQPATHKR</sequence>
<evidence type="ECO:0000313" key="2">
    <source>
        <dbReference type="Proteomes" id="UP001207742"/>
    </source>
</evidence>
<protein>
    <submittedName>
        <fullName evidence="1">Uncharacterized protein</fullName>
    </submittedName>
</protein>
<comment type="caution">
    <text evidence="1">The sequence shown here is derived from an EMBL/GenBank/DDBJ whole genome shotgun (WGS) entry which is preliminary data.</text>
</comment>
<dbReference type="Proteomes" id="UP001207742">
    <property type="component" value="Unassembled WGS sequence"/>
</dbReference>
<name>A0ABT3IPY1_9BACT</name>
<proteinExistence type="predicted"/>
<keyword evidence="2" id="KW-1185">Reference proteome</keyword>
<dbReference type="EMBL" id="JAPDNS010000002">
    <property type="protein sequence ID" value="MCW3486002.1"/>
    <property type="molecule type" value="Genomic_DNA"/>
</dbReference>
<accession>A0ABT3IPY1</accession>
<gene>
    <name evidence="1" type="ORF">OL497_19015</name>
</gene>
<dbReference type="RefSeq" id="WP_264732819.1">
    <property type="nucleotide sequence ID" value="NZ_JAPDNR010000001.1"/>
</dbReference>
<evidence type="ECO:0000313" key="1">
    <source>
        <dbReference type="EMBL" id="MCW3486002.1"/>
    </source>
</evidence>
<reference evidence="1 2" key="1">
    <citation type="submission" date="2022-10" db="EMBL/GenBank/DDBJ databases">
        <title>Chitinophaga nivalis PC15 sp. nov., isolated from Pyeongchang county, South Korea.</title>
        <authorList>
            <person name="Trinh H.N."/>
        </authorList>
    </citation>
    <scope>NUCLEOTIDE SEQUENCE [LARGE SCALE GENOMIC DNA]</scope>
    <source>
        <strain evidence="1 2">PC14</strain>
    </source>
</reference>
<organism evidence="1 2">
    <name type="scientific">Chitinophaga nivalis</name>
    <dbReference type="NCBI Taxonomy" id="2991709"/>
    <lineage>
        <taxon>Bacteria</taxon>
        <taxon>Pseudomonadati</taxon>
        <taxon>Bacteroidota</taxon>
        <taxon>Chitinophagia</taxon>
        <taxon>Chitinophagales</taxon>
        <taxon>Chitinophagaceae</taxon>
        <taxon>Chitinophaga</taxon>
    </lineage>
</organism>